<dbReference type="Proteomes" id="UP000001635">
    <property type="component" value="Chromosome"/>
</dbReference>
<dbReference type="OrthoDB" id="256906at2"/>
<keyword evidence="2" id="KW-0413">Isomerase</keyword>
<gene>
    <name evidence="2" type="ordered locus">Cycma_4925</name>
</gene>
<dbReference type="InterPro" id="IPR013022">
    <property type="entry name" value="Xyl_isomerase-like_TIM-brl"/>
</dbReference>
<proteinExistence type="predicted"/>
<dbReference type="EMBL" id="CP002955">
    <property type="protein sequence ID" value="AEL28610.1"/>
    <property type="molecule type" value="Genomic_DNA"/>
</dbReference>
<accession>G0J7F6</accession>
<dbReference type="HOGENOM" id="CLU_823568_0_0_10"/>
<protein>
    <submittedName>
        <fullName evidence="2">Xylose isomerase domain-containing protein TIM barrel</fullName>
    </submittedName>
</protein>
<keyword evidence="3" id="KW-1185">Reference proteome</keyword>
<dbReference type="RefSeq" id="WP_014022890.1">
    <property type="nucleotide sequence ID" value="NC_015914.1"/>
</dbReference>
<dbReference type="Gene3D" id="3.20.20.150">
    <property type="entry name" value="Divalent-metal-dependent TIM barrel enzymes"/>
    <property type="match status" value="1"/>
</dbReference>
<organism evidence="2 3">
    <name type="scientific">Cyclobacterium marinum (strain ATCC 25205 / DSM 745 / LMG 13164 / NCIMB 1802)</name>
    <name type="common">Flectobacillus marinus</name>
    <dbReference type="NCBI Taxonomy" id="880070"/>
    <lineage>
        <taxon>Bacteria</taxon>
        <taxon>Pseudomonadati</taxon>
        <taxon>Bacteroidota</taxon>
        <taxon>Cytophagia</taxon>
        <taxon>Cytophagales</taxon>
        <taxon>Cyclobacteriaceae</taxon>
        <taxon>Cyclobacterium</taxon>
    </lineage>
</organism>
<dbReference type="GO" id="GO:0016853">
    <property type="term" value="F:isomerase activity"/>
    <property type="evidence" value="ECO:0007669"/>
    <property type="project" value="UniProtKB-KW"/>
</dbReference>
<dbReference type="STRING" id="880070.Cycma_4925"/>
<feature type="domain" description="Xylose isomerase-like TIM barrel" evidence="1">
    <location>
        <begin position="79"/>
        <end position="294"/>
    </location>
</feature>
<sequence length="363" mass="41164">MKANTVHTTVPNYSSERRNFIKTASVGLLAMSIPGFPNIFEREKLGIVVHSYGKRWHSSYQSSLYPGFKNASELLNHCHKIGAGGIQVGVKDWSTDFSKKIRDQREKFGMYLEGSIGMPRKEIDLLGFEKQLILAKEAGVKVLRTVSLGPRRYEALHTEEDFIAFKTEATRMLAKVAPILSKHKIKLAIENHKDWRSDELVHLVKNISSEWIGVTLDFGNSIALMELPEHTLQLLAPYVFTTHVKDMAVAPYEKGFLLSEVPLGKGCLALKQIVDTCKKHNPSITFNLEMITRNPLQIPCLTPDYWTTLQQVTASELAKMLTWVNSRKERLPYINALEPEALLAKEEYNVRTSLSYSNENFNL</sequence>
<dbReference type="KEGG" id="cmr:Cycma_4925"/>
<dbReference type="AlphaFoldDB" id="G0J7F6"/>
<dbReference type="eggNOG" id="COG1082">
    <property type="taxonomic scope" value="Bacteria"/>
</dbReference>
<dbReference type="SUPFAM" id="SSF51658">
    <property type="entry name" value="Xylose isomerase-like"/>
    <property type="match status" value="1"/>
</dbReference>
<dbReference type="InterPro" id="IPR036237">
    <property type="entry name" value="Xyl_isomerase-like_sf"/>
</dbReference>
<dbReference type="InterPro" id="IPR050312">
    <property type="entry name" value="IolE/XylAMocC-like"/>
</dbReference>
<reference evidence="3" key="1">
    <citation type="submission" date="2011-07" db="EMBL/GenBank/DDBJ databases">
        <title>The complete genome of Cyclobacterium marinum DSM 745.</title>
        <authorList>
            <person name="Lucas S."/>
            <person name="Han J."/>
            <person name="Lapidus A."/>
            <person name="Bruce D."/>
            <person name="Goodwin L."/>
            <person name="Pitluck S."/>
            <person name="Peters L."/>
            <person name="Kyrpides N."/>
            <person name="Mavromatis K."/>
            <person name="Ivanova N."/>
            <person name="Ovchinnikova G."/>
            <person name="Chertkov O."/>
            <person name="Detter J.C."/>
            <person name="Tapia R."/>
            <person name="Han C."/>
            <person name="Land M."/>
            <person name="Hauser L."/>
            <person name="Markowitz V."/>
            <person name="Cheng J.-F."/>
            <person name="Hugenholtz P."/>
            <person name="Woyke T."/>
            <person name="Wu D."/>
            <person name="Tindall B."/>
            <person name="Schuetze A."/>
            <person name="Brambilla E."/>
            <person name="Klenk H.-P."/>
            <person name="Eisen J.A."/>
        </authorList>
    </citation>
    <scope>NUCLEOTIDE SEQUENCE [LARGE SCALE GENOMIC DNA]</scope>
    <source>
        <strain evidence="3">ATCC 25205 / DSM 745 / LMG 13164 / NCIMB 1802</strain>
    </source>
</reference>
<dbReference type="PANTHER" id="PTHR12110">
    <property type="entry name" value="HYDROXYPYRUVATE ISOMERASE"/>
    <property type="match status" value="1"/>
</dbReference>
<evidence type="ECO:0000313" key="2">
    <source>
        <dbReference type="EMBL" id="AEL28610.1"/>
    </source>
</evidence>
<name>G0J7F6_CYCMS</name>
<dbReference type="Pfam" id="PF01261">
    <property type="entry name" value="AP_endonuc_2"/>
    <property type="match status" value="1"/>
</dbReference>
<dbReference type="PANTHER" id="PTHR12110:SF53">
    <property type="entry name" value="BLR5974 PROTEIN"/>
    <property type="match status" value="1"/>
</dbReference>
<evidence type="ECO:0000313" key="3">
    <source>
        <dbReference type="Proteomes" id="UP000001635"/>
    </source>
</evidence>
<evidence type="ECO:0000259" key="1">
    <source>
        <dbReference type="Pfam" id="PF01261"/>
    </source>
</evidence>